<evidence type="ECO:0000256" key="7">
    <source>
        <dbReference type="SAM" id="Coils"/>
    </source>
</evidence>
<comment type="similarity">
    <text evidence="2 6">Belongs to the Mediator complex subunit 7 family.</text>
</comment>
<dbReference type="PANTHER" id="PTHR21428">
    <property type="entry name" value="MEDIATOR OF RNA POLYMERASE II TRANSCRIPTION SUBUNIT 7"/>
    <property type="match status" value="1"/>
</dbReference>
<evidence type="ECO:0000256" key="2">
    <source>
        <dbReference type="ARBA" id="ARBA00009994"/>
    </source>
</evidence>
<comment type="function">
    <text evidence="6">Component of the Mediator complex, a coactivator involved in the regulated transcription of nearly all RNA polymerase II-dependent genes. Mediator functions as a bridge to convey information from gene-specific regulatory proteins to the basal RNA polymerase II transcription machinery.</text>
</comment>
<evidence type="ECO:0000256" key="8">
    <source>
        <dbReference type="SAM" id="MobiDB-lite"/>
    </source>
</evidence>
<dbReference type="InterPro" id="IPR044888">
    <property type="entry name" value="Mediatior_Med7_sf"/>
</dbReference>
<evidence type="ECO:0000256" key="1">
    <source>
        <dbReference type="ARBA" id="ARBA00004123"/>
    </source>
</evidence>
<keyword evidence="6" id="KW-0010">Activator</keyword>
<evidence type="ECO:0000256" key="5">
    <source>
        <dbReference type="ARBA" id="ARBA00023242"/>
    </source>
</evidence>
<accession>A0A7S1YMN3</accession>
<dbReference type="InterPro" id="IPR009244">
    <property type="entry name" value="Mediatior_Med7"/>
</dbReference>
<gene>
    <name evidence="9" type="ORF">GOCE00092_LOCUS26596</name>
</gene>
<feature type="region of interest" description="Disordered" evidence="8">
    <location>
        <begin position="1"/>
        <end position="24"/>
    </location>
</feature>
<evidence type="ECO:0000256" key="4">
    <source>
        <dbReference type="ARBA" id="ARBA00023163"/>
    </source>
</evidence>
<dbReference type="GO" id="GO:0070847">
    <property type="term" value="C:core mediator complex"/>
    <property type="evidence" value="ECO:0007669"/>
    <property type="project" value="TreeGrafter"/>
</dbReference>
<organism evidence="9">
    <name type="scientific">Grammatophora oceanica</name>
    <dbReference type="NCBI Taxonomy" id="210454"/>
    <lineage>
        <taxon>Eukaryota</taxon>
        <taxon>Sar</taxon>
        <taxon>Stramenopiles</taxon>
        <taxon>Ochrophyta</taxon>
        <taxon>Bacillariophyta</taxon>
        <taxon>Fragilariophyceae</taxon>
        <taxon>Fragilariophycidae</taxon>
        <taxon>Rhabdonematales</taxon>
        <taxon>Grammatophoraceae</taxon>
        <taxon>Grammatophora</taxon>
    </lineage>
</organism>
<dbReference type="InterPro" id="IPR037212">
    <property type="entry name" value="Med7/Med21-like"/>
</dbReference>
<dbReference type="AlphaFoldDB" id="A0A7S1YMN3"/>
<dbReference type="GO" id="GO:0016592">
    <property type="term" value="C:mediator complex"/>
    <property type="evidence" value="ECO:0007669"/>
    <property type="project" value="InterPro"/>
</dbReference>
<protein>
    <recommendedName>
        <fullName evidence="6">Mediator of RNA polymerase II transcription subunit 7</fullName>
    </recommendedName>
</protein>
<comment type="subcellular location">
    <subcellularLocation>
        <location evidence="1 6">Nucleus</location>
    </subcellularLocation>
</comment>
<dbReference type="EMBL" id="HBGK01050517">
    <property type="protein sequence ID" value="CAD9310596.1"/>
    <property type="molecule type" value="Transcribed_RNA"/>
</dbReference>
<keyword evidence="5 6" id="KW-0539">Nucleus</keyword>
<dbReference type="PANTHER" id="PTHR21428:SF11">
    <property type="entry name" value="MEDIATOR OF RNA POLYMERASE II TRANSCRIPTION SUBUNIT 7"/>
    <property type="match status" value="1"/>
</dbReference>
<feature type="coiled-coil region" evidence="7">
    <location>
        <begin position="180"/>
        <end position="207"/>
    </location>
</feature>
<evidence type="ECO:0000256" key="6">
    <source>
        <dbReference type="RuleBase" id="RU364060"/>
    </source>
</evidence>
<proteinExistence type="inferred from homology"/>
<comment type="subunit">
    <text evidence="6">Component of the Mediator complex.</text>
</comment>
<dbReference type="Pfam" id="PF05983">
    <property type="entry name" value="Med7"/>
    <property type="match status" value="1"/>
</dbReference>
<feature type="compositionally biased region" description="Low complexity" evidence="8">
    <location>
        <begin position="1"/>
        <end position="17"/>
    </location>
</feature>
<keyword evidence="4 6" id="KW-0804">Transcription</keyword>
<evidence type="ECO:0000256" key="3">
    <source>
        <dbReference type="ARBA" id="ARBA00023015"/>
    </source>
</evidence>
<name>A0A7S1YMN3_9STRA</name>
<reference evidence="9" key="1">
    <citation type="submission" date="2021-01" db="EMBL/GenBank/DDBJ databases">
        <authorList>
            <person name="Corre E."/>
            <person name="Pelletier E."/>
            <person name="Niang G."/>
            <person name="Scheremetjew M."/>
            <person name="Finn R."/>
            <person name="Kale V."/>
            <person name="Holt S."/>
            <person name="Cochrane G."/>
            <person name="Meng A."/>
            <person name="Brown T."/>
            <person name="Cohen L."/>
        </authorList>
    </citation>
    <scope>NUCLEOTIDE SEQUENCE</scope>
    <source>
        <strain evidence="9">CCMP 410</strain>
    </source>
</reference>
<keyword evidence="3 6" id="KW-0805">Transcription regulation</keyword>
<evidence type="ECO:0000313" key="9">
    <source>
        <dbReference type="EMBL" id="CAD9310596.1"/>
    </source>
</evidence>
<dbReference type="GO" id="GO:0006357">
    <property type="term" value="P:regulation of transcription by RNA polymerase II"/>
    <property type="evidence" value="ECO:0007669"/>
    <property type="project" value="InterPro"/>
</dbReference>
<dbReference type="SUPFAM" id="SSF140718">
    <property type="entry name" value="Mediator hinge subcomplex-like"/>
    <property type="match status" value="1"/>
</dbReference>
<keyword evidence="7" id="KW-0175">Coiled coil</keyword>
<dbReference type="Gene3D" id="6.10.140.200">
    <property type="match status" value="1"/>
</dbReference>
<dbReference type="GO" id="GO:0003712">
    <property type="term" value="F:transcription coregulator activity"/>
    <property type="evidence" value="ECO:0007669"/>
    <property type="project" value="InterPro"/>
</dbReference>
<sequence>MATEQPAEGGEAAPELLVSEFPPPPPYYKTCDLSKLEPPAIPQEALERGTRRAAAAAAKAREEAERMRLQQDMPNTDAILGGENAADEEEEGDVVAVFGEIVEDPYLYTPLDICEDPRAIRDSVLGRNREIVETFVGLVKDLVHNPAENKKRRDDLSHKVFEMLQECNKFREHQAREILIELLEKQLEKREEALESLQVQINKANELL</sequence>